<name>A0AAD9M0L9_9PEZI</name>
<evidence type="ECO:0000313" key="2">
    <source>
        <dbReference type="Proteomes" id="UP001232148"/>
    </source>
</evidence>
<organism evidence="1 2">
    <name type="scientific">Colletotrichum zoysiae</name>
    <dbReference type="NCBI Taxonomy" id="1216348"/>
    <lineage>
        <taxon>Eukaryota</taxon>
        <taxon>Fungi</taxon>
        <taxon>Dikarya</taxon>
        <taxon>Ascomycota</taxon>
        <taxon>Pezizomycotina</taxon>
        <taxon>Sordariomycetes</taxon>
        <taxon>Hypocreomycetidae</taxon>
        <taxon>Glomerellales</taxon>
        <taxon>Glomerellaceae</taxon>
        <taxon>Colletotrichum</taxon>
        <taxon>Colletotrichum graminicola species complex</taxon>
    </lineage>
</organism>
<dbReference type="EMBL" id="MU842955">
    <property type="protein sequence ID" value="KAK2024763.1"/>
    <property type="molecule type" value="Genomic_DNA"/>
</dbReference>
<comment type="caution">
    <text evidence="1">The sequence shown here is derived from an EMBL/GenBank/DDBJ whole genome shotgun (WGS) entry which is preliminary data.</text>
</comment>
<sequence>MNRTDRAAACPGLTKEQRASYLTQFHVIELEQFIDDQAAAKTSTQNHINFLESMVIRLQHLANKSKVSNADIQALVKAHRTRVSMGKKDLETASANQRRATAQITVHTNNNSNIHANISARAAFRSVIDDLDGVVHALQESQAPPTLHARDNARLRSVLTAKDAEIRLLKREIAELKVGSYGSCRLFMTLS</sequence>
<proteinExistence type="predicted"/>
<dbReference type="Proteomes" id="UP001232148">
    <property type="component" value="Unassembled WGS sequence"/>
</dbReference>
<reference evidence="1" key="1">
    <citation type="submission" date="2021-06" db="EMBL/GenBank/DDBJ databases">
        <title>Comparative genomics, transcriptomics and evolutionary studies reveal genomic signatures of adaptation to plant cell wall in hemibiotrophic fungi.</title>
        <authorList>
            <consortium name="DOE Joint Genome Institute"/>
            <person name="Baroncelli R."/>
            <person name="Diaz J.F."/>
            <person name="Benocci T."/>
            <person name="Peng M."/>
            <person name="Battaglia E."/>
            <person name="Haridas S."/>
            <person name="Andreopoulos W."/>
            <person name="Labutti K."/>
            <person name="Pangilinan J."/>
            <person name="Floch G.L."/>
            <person name="Makela M.R."/>
            <person name="Henrissat B."/>
            <person name="Grigoriev I.V."/>
            <person name="Crouch J.A."/>
            <person name="De Vries R.P."/>
            <person name="Sukno S.A."/>
            <person name="Thon M.R."/>
        </authorList>
    </citation>
    <scope>NUCLEOTIDE SEQUENCE</scope>
    <source>
        <strain evidence="1">MAFF235873</strain>
    </source>
</reference>
<protein>
    <submittedName>
        <fullName evidence="1">Uncharacterized protein</fullName>
    </submittedName>
</protein>
<keyword evidence="2" id="KW-1185">Reference proteome</keyword>
<accession>A0AAD9M0L9</accession>
<dbReference type="AlphaFoldDB" id="A0AAD9M0L9"/>
<gene>
    <name evidence="1" type="ORF">LX32DRAFT_84987</name>
</gene>
<evidence type="ECO:0000313" key="1">
    <source>
        <dbReference type="EMBL" id="KAK2024763.1"/>
    </source>
</evidence>